<dbReference type="InterPro" id="IPR008979">
    <property type="entry name" value="Galactose-bd-like_sf"/>
</dbReference>
<dbReference type="Pfam" id="PF02129">
    <property type="entry name" value="Peptidase_S15"/>
    <property type="match status" value="1"/>
</dbReference>
<gene>
    <name evidence="3" type="ORF">OG913_17545</name>
</gene>
<accession>A0ABZ1T0C3</accession>
<dbReference type="Gene3D" id="3.40.50.1820">
    <property type="entry name" value="alpha/beta hydrolase"/>
    <property type="match status" value="1"/>
</dbReference>
<organism evidence="3 4">
    <name type="scientific">Microbispora hainanensis</name>
    <dbReference type="NCBI Taxonomy" id="568844"/>
    <lineage>
        <taxon>Bacteria</taxon>
        <taxon>Bacillati</taxon>
        <taxon>Actinomycetota</taxon>
        <taxon>Actinomycetes</taxon>
        <taxon>Streptosporangiales</taxon>
        <taxon>Streptosporangiaceae</taxon>
        <taxon>Microbispora</taxon>
    </lineage>
</organism>
<dbReference type="RefSeq" id="WP_328710743.1">
    <property type="nucleotide sequence ID" value="NZ_CP108085.1"/>
</dbReference>
<dbReference type="InterPro" id="IPR029058">
    <property type="entry name" value="AB_hydrolase_fold"/>
</dbReference>
<reference evidence="3" key="1">
    <citation type="submission" date="2022-10" db="EMBL/GenBank/DDBJ databases">
        <title>The complete genomes of actinobacterial strains from the NBC collection.</title>
        <authorList>
            <person name="Joergensen T.S."/>
            <person name="Alvarez Arevalo M."/>
            <person name="Sterndorff E.B."/>
            <person name="Faurdal D."/>
            <person name="Vuksanovic O."/>
            <person name="Mourched A.-S."/>
            <person name="Charusanti P."/>
            <person name="Shaw S."/>
            <person name="Blin K."/>
            <person name="Weber T."/>
        </authorList>
    </citation>
    <scope>NUCLEOTIDE SEQUENCE</scope>
    <source>
        <strain evidence="3">NBC_00254</strain>
    </source>
</reference>
<dbReference type="InterPro" id="IPR013736">
    <property type="entry name" value="Xaa-Pro_dipept_C"/>
</dbReference>
<dbReference type="Proteomes" id="UP001432011">
    <property type="component" value="Chromosome"/>
</dbReference>
<dbReference type="InterPro" id="IPR000383">
    <property type="entry name" value="Xaa-Pro-like_dom"/>
</dbReference>
<dbReference type="InterPro" id="IPR005674">
    <property type="entry name" value="CocE/Ser_esterase"/>
</dbReference>
<dbReference type="SUPFAM" id="SSF53474">
    <property type="entry name" value="alpha/beta-Hydrolases"/>
    <property type="match status" value="1"/>
</dbReference>
<dbReference type="PANTHER" id="PTHR43056:SF10">
    <property type="entry name" value="COCE_NOND FAMILY, PUTATIVE (AFU_ORTHOLOGUE AFUA_7G00600)-RELATED"/>
    <property type="match status" value="1"/>
</dbReference>
<name>A0ABZ1T0C3_9ACTN</name>
<evidence type="ECO:0000259" key="2">
    <source>
        <dbReference type="SMART" id="SM00939"/>
    </source>
</evidence>
<keyword evidence="1 3" id="KW-0378">Hydrolase</keyword>
<feature type="domain" description="Xaa-Pro dipeptidyl-peptidase C-terminal" evidence="2">
    <location>
        <begin position="318"/>
        <end position="571"/>
    </location>
</feature>
<protein>
    <submittedName>
        <fullName evidence="3">CocE/NonD family hydrolase</fullName>
    </submittedName>
</protein>
<keyword evidence="4" id="KW-1185">Reference proteome</keyword>
<dbReference type="Gene3D" id="1.10.3020.10">
    <property type="entry name" value="alpha-amino acid ester hydrolase ( Helical cap domain)"/>
    <property type="match status" value="1"/>
</dbReference>
<dbReference type="SUPFAM" id="SSF49785">
    <property type="entry name" value="Galactose-binding domain-like"/>
    <property type="match status" value="1"/>
</dbReference>
<proteinExistence type="predicted"/>
<dbReference type="Pfam" id="PF08530">
    <property type="entry name" value="PepX_C"/>
    <property type="match status" value="1"/>
</dbReference>
<dbReference type="PANTHER" id="PTHR43056">
    <property type="entry name" value="PEPTIDASE S9 PROLYL OLIGOPEPTIDASE"/>
    <property type="match status" value="1"/>
</dbReference>
<dbReference type="InterPro" id="IPR050585">
    <property type="entry name" value="Xaa-Pro_dipeptidyl-ppase/CocE"/>
</dbReference>
<evidence type="ECO:0000256" key="1">
    <source>
        <dbReference type="ARBA" id="ARBA00022801"/>
    </source>
</evidence>
<dbReference type="GO" id="GO:0016787">
    <property type="term" value="F:hydrolase activity"/>
    <property type="evidence" value="ECO:0007669"/>
    <property type="project" value="UniProtKB-KW"/>
</dbReference>
<dbReference type="NCBIfam" id="TIGR00976">
    <property type="entry name" value="CocE_NonD"/>
    <property type="match status" value="1"/>
</dbReference>
<dbReference type="Gene3D" id="2.60.120.260">
    <property type="entry name" value="Galactose-binding domain-like"/>
    <property type="match status" value="1"/>
</dbReference>
<evidence type="ECO:0000313" key="4">
    <source>
        <dbReference type="Proteomes" id="UP001432011"/>
    </source>
</evidence>
<dbReference type="SMART" id="SM00939">
    <property type="entry name" value="PepX_C"/>
    <property type="match status" value="1"/>
</dbReference>
<evidence type="ECO:0000313" key="3">
    <source>
        <dbReference type="EMBL" id="WUP78718.1"/>
    </source>
</evidence>
<dbReference type="EMBL" id="CP108085">
    <property type="protein sequence ID" value="WUP78718.1"/>
    <property type="molecule type" value="Genomic_DNA"/>
</dbReference>
<sequence>MNAPGRSPGVPVPVPAWAHELPDGRDVWTPMRDGTRLAATVWLPAPHGRHPVLLARTPYGRAPYGPGLRLDVARLLSAGYAVMVQDVRGTGESEGDLRFLTGEAADGHDTVTWTARQPWCDGQVGMFGDSYLGIAQLLAASERPDGLRAIAPSVCPAGLHDVVYAGGVPRLGVILPVLAAVMAPLHLARRARLHASEASLAARLGELLRRLPVEDQPEITALFPFYADWLAHPDPSHELWRETDLEARYDRIEVPALLSTGWYDYFRDSTIRTYHALRDRARLVVGPWSHALRERTLAGRDYGDQASGEAVDWTGLHLDWFGHWMRGTPLRDDAKVRVFVTGACEWRTMAGWPPENETVRYHLGDGGSLGPEAALRACFLSDPDDPVPTMGGGVVEFLPPGPGPVDQRPLAGRSDVLRHTTGPLPAPLEVMGAAELVVTVESDARSFTVTGKLVDVHPDGREEILVDGIARVADGATQLPDGATRLTGGATRLTGGGVQLADGAAQVADGGTELTGGGAQPETARVLLGNLAHVFGAGHRVRVEVAGSNFPKFARHAAPARITISAPSYLLLPVTGRPRSSRDAVRPRS</sequence>